<dbReference type="InterPro" id="IPR045590">
    <property type="entry name" value="DUF6463"/>
</dbReference>
<protein>
    <submittedName>
        <fullName evidence="2">DUF6463 family protein</fullName>
    </submittedName>
</protein>
<keyword evidence="1" id="KW-0812">Transmembrane</keyword>
<accession>A0ABV3J544</accession>
<keyword evidence="3" id="KW-1185">Reference proteome</keyword>
<gene>
    <name evidence="2" type="ORF">AB0L03_27480</name>
</gene>
<keyword evidence="1" id="KW-1133">Transmembrane helix</keyword>
<reference evidence="2 3" key="1">
    <citation type="submission" date="2024-06" db="EMBL/GenBank/DDBJ databases">
        <title>The Natural Products Discovery Center: Release of the First 8490 Sequenced Strains for Exploring Actinobacteria Biosynthetic Diversity.</title>
        <authorList>
            <person name="Kalkreuter E."/>
            <person name="Kautsar S.A."/>
            <person name="Yang D."/>
            <person name="Bader C.D."/>
            <person name="Teijaro C.N."/>
            <person name="Fluegel L."/>
            <person name="Davis C.M."/>
            <person name="Simpson J.R."/>
            <person name="Lauterbach L."/>
            <person name="Steele A.D."/>
            <person name="Gui C."/>
            <person name="Meng S."/>
            <person name="Li G."/>
            <person name="Viehrig K."/>
            <person name="Ye F."/>
            <person name="Su P."/>
            <person name="Kiefer A.F."/>
            <person name="Nichols A."/>
            <person name="Cepeda A.J."/>
            <person name="Yan W."/>
            <person name="Fan B."/>
            <person name="Jiang Y."/>
            <person name="Adhikari A."/>
            <person name="Zheng C.-J."/>
            <person name="Schuster L."/>
            <person name="Cowan T.M."/>
            <person name="Smanski M.J."/>
            <person name="Chevrette M.G."/>
            <person name="De Carvalho L.P.S."/>
            <person name="Shen B."/>
        </authorList>
    </citation>
    <scope>NUCLEOTIDE SEQUENCE [LARGE SCALE GENOMIC DNA]</scope>
    <source>
        <strain evidence="2 3">NPDC053791</strain>
    </source>
</reference>
<name>A0ABV3J544_9ACTN</name>
<feature type="transmembrane region" description="Helical" evidence="1">
    <location>
        <begin position="84"/>
        <end position="101"/>
    </location>
</feature>
<dbReference type="Pfam" id="PF20064">
    <property type="entry name" value="DUF6463"/>
    <property type="match status" value="1"/>
</dbReference>
<dbReference type="EMBL" id="JBFASG010000035">
    <property type="protein sequence ID" value="MEV4926527.1"/>
    <property type="molecule type" value="Genomic_DNA"/>
</dbReference>
<feature type="transmembrane region" description="Helical" evidence="1">
    <location>
        <begin position="52"/>
        <end position="72"/>
    </location>
</feature>
<keyword evidence="1" id="KW-0472">Membrane</keyword>
<organism evidence="2 3">
    <name type="scientific">Streptomyces roseoverticillatus</name>
    <dbReference type="NCBI Taxonomy" id="66429"/>
    <lineage>
        <taxon>Bacteria</taxon>
        <taxon>Bacillati</taxon>
        <taxon>Actinomycetota</taxon>
        <taxon>Actinomycetes</taxon>
        <taxon>Kitasatosporales</taxon>
        <taxon>Streptomycetaceae</taxon>
        <taxon>Streptomyces</taxon>
    </lineage>
</organism>
<evidence type="ECO:0000313" key="2">
    <source>
        <dbReference type="EMBL" id="MEV4926527.1"/>
    </source>
</evidence>
<evidence type="ECO:0000256" key="1">
    <source>
        <dbReference type="SAM" id="Phobius"/>
    </source>
</evidence>
<dbReference type="Proteomes" id="UP001552479">
    <property type="component" value="Unassembled WGS sequence"/>
</dbReference>
<comment type="caution">
    <text evidence="2">The sequence shown here is derived from an EMBL/GenBank/DDBJ whole genome shotgun (WGS) entry which is preliminary data.</text>
</comment>
<dbReference type="RefSeq" id="WP_366089913.1">
    <property type="nucleotide sequence ID" value="NZ_JBFASG010000035.1"/>
</dbReference>
<evidence type="ECO:0000313" key="3">
    <source>
        <dbReference type="Proteomes" id="UP001552479"/>
    </source>
</evidence>
<sequence>MIKCAGWLLVFFGAAHTLLALTVEGAARHAGEWFSGALWGEDFTDMSPANSALWLSLESFGLPLVVVGLIVLWLDRRGITPPQFIAWTLGIWGVLDAVILITTPWPLLLLANILLLAGGRRAARRGNPAPHAGATRVP</sequence>
<proteinExistence type="predicted"/>